<keyword evidence="2" id="KW-0843">Virulence</keyword>
<keyword evidence="4" id="KW-0378">Hydrolase</keyword>
<dbReference type="GO" id="GO:0004252">
    <property type="term" value="F:serine-type endopeptidase activity"/>
    <property type="evidence" value="ECO:0007669"/>
    <property type="project" value="InterPro"/>
</dbReference>
<dbReference type="InterPro" id="IPR018114">
    <property type="entry name" value="TRYPSIN_HIS"/>
</dbReference>
<evidence type="ECO:0000256" key="4">
    <source>
        <dbReference type="RuleBase" id="RU363034"/>
    </source>
</evidence>
<dbReference type="PROSITE" id="PS00134">
    <property type="entry name" value="TRYPSIN_HIS"/>
    <property type="match status" value="1"/>
</dbReference>
<dbReference type="PRINTS" id="PR00722">
    <property type="entry name" value="CHYMOTRYPSIN"/>
</dbReference>
<keyword evidence="6" id="KW-0732">Signal</keyword>
<feature type="chain" id="PRO_5042003233" description="Peptidase S1 domain-containing protein" evidence="6">
    <location>
        <begin position="21"/>
        <end position="489"/>
    </location>
</feature>
<dbReference type="CDD" id="cd00190">
    <property type="entry name" value="Tryp_SPc"/>
    <property type="match status" value="1"/>
</dbReference>
<feature type="region of interest" description="Disordered" evidence="5">
    <location>
        <begin position="270"/>
        <end position="289"/>
    </location>
</feature>
<gene>
    <name evidence="8" type="ORF">CYCCA115_LOCUS15268</name>
</gene>
<keyword evidence="3" id="KW-1015">Disulfide bond</keyword>
<comment type="caution">
    <text evidence="8">The sequence shown here is derived from an EMBL/GenBank/DDBJ whole genome shotgun (WGS) entry which is preliminary data.</text>
</comment>
<dbReference type="FunFam" id="2.40.10.10:FF:000002">
    <property type="entry name" value="Transmembrane protease serine"/>
    <property type="match status" value="1"/>
</dbReference>
<dbReference type="Proteomes" id="UP001295423">
    <property type="component" value="Unassembled WGS sequence"/>
</dbReference>
<dbReference type="SUPFAM" id="SSF50494">
    <property type="entry name" value="Trypsin-like serine proteases"/>
    <property type="match status" value="1"/>
</dbReference>
<proteinExistence type="inferred from homology"/>
<feature type="region of interest" description="Disordered" evidence="5">
    <location>
        <begin position="395"/>
        <end position="421"/>
    </location>
</feature>
<dbReference type="PROSITE" id="PS00135">
    <property type="entry name" value="TRYPSIN_SER"/>
    <property type="match status" value="1"/>
</dbReference>
<dbReference type="EMBL" id="CAKOGP040001869">
    <property type="protein sequence ID" value="CAJ1954677.1"/>
    <property type="molecule type" value="Genomic_DNA"/>
</dbReference>
<dbReference type="AlphaFoldDB" id="A0AAD2FWL7"/>
<dbReference type="PANTHER" id="PTHR24276">
    <property type="entry name" value="POLYSERASE-RELATED"/>
    <property type="match status" value="1"/>
</dbReference>
<comment type="similarity">
    <text evidence="1">Belongs to the peptidase S1 family.</text>
</comment>
<evidence type="ECO:0000256" key="6">
    <source>
        <dbReference type="SAM" id="SignalP"/>
    </source>
</evidence>
<dbReference type="InterPro" id="IPR009003">
    <property type="entry name" value="Peptidase_S1_PA"/>
</dbReference>
<dbReference type="PROSITE" id="PS50240">
    <property type="entry name" value="TRYPSIN_DOM"/>
    <property type="match status" value="1"/>
</dbReference>
<evidence type="ECO:0000256" key="5">
    <source>
        <dbReference type="SAM" id="MobiDB-lite"/>
    </source>
</evidence>
<dbReference type="InterPro" id="IPR050430">
    <property type="entry name" value="Peptidase_S1"/>
</dbReference>
<dbReference type="InterPro" id="IPR001314">
    <property type="entry name" value="Peptidase_S1A"/>
</dbReference>
<keyword evidence="4" id="KW-0645">Protease</keyword>
<dbReference type="PANTHER" id="PTHR24276:SF91">
    <property type="entry name" value="AT26814P-RELATED"/>
    <property type="match status" value="1"/>
</dbReference>
<evidence type="ECO:0000256" key="1">
    <source>
        <dbReference type="ARBA" id="ARBA00007664"/>
    </source>
</evidence>
<accession>A0AAD2FWL7</accession>
<protein>
    <recommendedName>
        <fullName evidence="7">Peptidase S1 domain-containing protein</fullName>
    </recommendedName>
</protein>
<name>A0AAD2FWL7_9STRA</name>
<feature type="domain" description="Peptidase S1" evidence="7">
    <location>
        <begin position="47"/>
        <end position="265"/>
    </location>
</feature>
<dbReference type="InterPro" id="IPR001254">
    <property type="entry name" value="Trypsin_dom"/>
</dbReference>
<evidence type="ECO:0000256" key="3">
    <source>
        <dbReference type="ARBA" id="ARBA00023157"/>
    </source>
</evidence>
<evidence type="ECO:0000313" key="9">
    <source>
        <dbReference type="Proteomes" id="UP001295423"/>
    </source>
</evidence>
<keyword evidence="4" id="KW-0720">Serine protease</keyword>
<feature type="compositionally biased region" description="Pro residues" evidence="5">
    <location>
        <begin position="280"/>
        <end position="289"/>
    </location>
</feature>
<dbReference type="Pfam" id="PF00089">
    <property type="entry name" value="Trypsin"/>
    <property type="match status" value="1"/>
</dbReference>
<organism evidence="8 9">
    <name type="scientific">Cylindrotheca closterium</name>
    <dbReference type="NCBI Taxonomy" id="2856"/>
    <lineage>
        <taxon>Eukaryota</taxon>
        <taxon>Sar</taxon>
        <taxon>Stramenopiles</taxon>
        <taxon>Ochrophyta</taxon>
        <taxon>Bacillariophyta</taxon>
        <taxon>Bacillariophyceae</taxon>
        <taxon>Bacillariophycidae</taxon>
        <taxon>Bacillariales</taxon>
        <taxon>Bacillariaceae</taxon>
        <taxon>Cylindrotheca</taxon>
    </lineage>
</organism>
<reference evidence="8" key="1">
    <citation type="submission" date="2023-08" db="EMBL/GenBank/DDBJ databases">
        <authorList>
            <person name="Audoor S."/>
            <person name="Bilcke G."/>
        </authorList>
    </citation>
    <scope>NUCLEOTIDE SEQUENCE</scope>
</reference>
<evidence type="ECO:0000256" key="2">
    <source>
        <dbReference type="ARBA" id="ARBA00023026"/>
    </source>
</evidence>
<feature type="signal peptide" evidence="6">
    <location>
        <begin position="1"/>
        <end position="20"/>
    </location>
</feature>
<dbReference type="InterPro" id="IPR033116">
    <property type="entry name" value="TRYPSIN_SER"/>
</dbReference>
<evidence type="ECO:0000259" key="7">
    <source>
        <dbReference type="PROSITE" id="PS50240"/>
    </source>
</evidence>
<dbReference type="GO" id="GO:0006508">
    <property type="term" value="P:proteolysis"/>
    <property type="evidence" value="ECO:0007669"/>
    <property type="project" value="UniProtKB-KW"/>
</dbReference>
<dbReference type="InterPro" id="IPR043504">
    <property type="entry name" value="Peptidase_S1_PA_chymotrypsin"/>
</dbReference>
<dbReference type="Gene3D" id="2.40.10.10">
    <property type="entry name" value="Trypsin-like serine proteases"/>
    <property type="match status" value="1"/>
</dbReference>
<sequence>MRHWIVTLALFVISSGPVKSQNGLRREKSSKKRQKPVKKHWAFQSRIIGGNDAPAGQYPFFVQWHGCGASLIHEDILLSAAHCDLIEYNDVIIGSHLRFDDTVPGAQGRMIVERRIHPNFNDTSMENDYMIMKLDSPVSITPVTLNQHASSPAAQEMLTVMGFGLEEEAATGGSDTLMEVNVKAYSIEECDARYGREVTEENMFCAGTTEGGKDSCQGDSGGPIIDEFGVQIGVVSWGYGCGHADYPGVYARVSGSLDWISEQICDLSDTKPGSCRGEPTPAPTPPPEGSLPVQISLVFDNYPEEVSLEFIRSSQVLHRHYEGAFSGMESFSETLHLLPGDYEMKLMDSFGDGMCCKYGNGSYEVTATFSDGNMISLAAGSGIFNDTLFIGLSVPDDPNEPKNEFTPPTDAPSPEVNEEDLSTGQNDLIEGGGNDMDRESPTADCVDNPSAPVCAFLTENLEKYSYLCQLFQVSYDCPSTCGACAYFQR</sequence>
<dbReference type="SMART" id="SM00020">
    <property type="entry name" value="Tryp_SPc"/>
    <property type="match status" value="1"/>
</dbReference>
<keyword evidence="9" id="KW-1185">Reference proteome</keyword>
<evidence type="ECO:0000313" key="8">
    <source>
        <dbReference type="EMBL" id="CAJ1954677.1"/>
    </source>
</evidence>